<name>A0ABT1I6F7_9PSEU</name>
<feature type="compositionally biased region" description="Low complexity" evidence="1">
    <location>
        <begin position="236"/>
        <end position="250"/>
    </location>
</feature>
<evidence type="ECO:0000256" key="2">
    <source>
        <dbReference type="SAM" id="Phobius"/>
    </source>
</evidence>
<evidence type="ECO:0000256" key="1">
    <source>
        <dbReference type="SAM" id="MobiDB-lite"/>
    </source>
</evidence>
<dbReference type="EMBL" id="JAMTCO010000002">
    <property type="protein sequence ID" value="MCP2268177.1"/>
    <property type="molecule type" value="Genomic_DNA"/>
</dbReference>
<keyword evidence="2" id="KW-1133">Transmembrane helix</keyword>
<feature type="compositionally biased region" description="Polar residues" evidence="1">
    <location>
        <begin position="307"/>
        <end position="316"/>
    </location>
</feature>
<keyword evidence="2" id="KW-0812">Transmembrane</keyword>
<feature type="transmembrane region" description="Helical" evidence="2">
    <location>
        <begin position="47"/>
        <end position="68"/>
    </location>
</feature>
<gene>
    <name evidence="3" type="ORF">LV75_000663</name>
</gene>
<feature type="transmembrane region" description="Helical" evidence="2">
    <location>
        <begin position="74"/>
        <end position="97"/>
    </location>
</feature>
<comment type="caution">
    <text evidence="3">The sequence shown here is derived from an EMBL/GenBank/DDBJ whole genome shotgun (WGS) entry which is preliminary data.</text>
</comment>
<keyword evidence="4" id="KW-1185">Reference proteome</keyword>
<sequence length="322" mass="33811">MRDSESSGSVVDRLATQAAEAAQVRALTTHPDVVALRVEKVRAQVDVLMWLGIGLGLAFTMVNVQVFAAAGAALFSLAWCAAWLLDPMVSLVLIAVLRAEQITARWQVPVTGPWAWRTKVFAFAGTYTMNTWSSWAQLHAAGIVLHSVPPVLVLAAAEAGPYLRDRLTEAVLLAARSPLPSQSTPPVVPASPHAPETVSGPADVSAPSPVDVSQAALTAPEAGTGGGVEQPPTIVSAPRSQARSPRRQAPVETGRRRLLSDFTDQARAALTADTHLTPAWVRATTGCSRSVSTKVAAALRAERDASNPESGLSSVDTIRDAA</sequence>
<keyword evidence="2" id="KW-0472">Membrane</keyword>
<organism evidence="3 4">
    <name type="scientific">Actinokineospora diospyrosa</name>
    <dbReference type="NCBI Taxonomy" id="103728"/>
    <lineage>
        <taxon>Bacteria</taxon>
        <taxon>Bacillati</taxon>
        <taxon>Actinomycetota</taxon>
        <taxon>Actinomycetes</taxon>
        <taxon>Pseudonocardiales</taxon>
        <taxon>Pseudonocardiaceae</taxon>
        <taxon>Actinokineospora</taxon>
    </lineage>
</organism>
<evidence type="ECO:0000313" key="4">
    <source>
        <dbReference type="Proteomes" id="UP001205185"/>
    </source>
</evidence>
<protein>
    <recommendedName>
        <fullName evidence="5">DUF2637 domain-containing protein</fullName>
    </recommendedName>
</protein>
<accession>A0ABT1I6F7</accession>
<reference evidence="3 4" key="1">
    <citation type="submission" date="2022-06" db="EMBL/GenBank/DDBJ databases">
        <title>Genomic Encyclopedia of Archaeal and Bacterial Type Strains, Phase II (KMG-II): from individual species to whole genera.</title>
        <authorList>
            <person name="Goeker M."/>
        </authorList>
    </citation>
    <scope>NUCLEOTIDE SEQUENCE [LARGE SCALE GENOMIC DNA]</scope>
    <source>
        <strain evidence="3 4">DSM 44255</strain>
    </source>
</reference>
<proteinExistence type="predicted"/>
<dbReference type="RefSeq" id="WP_253885112.1">
    <property type="nucleotide sequence ID" value="NZ_BAAAVB010000006.1"/>
</dbReference>
<feature type="region of interest" description="Disordered" evidence="1">
    <location>
        <begin position="300"/>
        <end position="322"/>
    </location>
</feature>
<dbReference type="Proteomes" id="UP001205185">
    <property type="component" value="Unassembled WGS sequence"/>
</dbReference>
<evidence type="ECO:0008006" key="5">
    <source>
        <dbReference type="Google" id="ProtNLM"/>
    </source>
</evidence>
<feature type="region of interest" description="Disordered" evidence="1">
    <location>
        <begin position="180"/>
        <end position="256"/>
    </location>
</feature>
<evidence type="ECO:0000313" key="3">
    <source>
        <dbReference type="EMBL" id="MCP2268177.1"/>
    </source>
</evidence>